<keyword evidence="4" id="KW-1185">Reference proteome</keyword>
<dbReference type="NCBIfam" id="TIGR00026">
    <property type="entry name" value="hi_GC_TIGR00026"/>
    <property type="match status" value="1"/>
</dbReference>
<evidence type="ECO:0000313" key="3">
    <source>
        <dbReference type="EMBL" id="GAA0934146.1"/>
    </source>
</evidence>
<dbReference type="InterPro" id="IPR004378">
    <property type="entry name" value="F420H2_quin_Rdtase"/>
</dbReference>
<accession>A0ABN1PW97</accession>
<comment type="similarity">
    <text evidence="1">Belongs to the F420H(2)-dependent quinone reductase family.</text>
</comment>
<name>A0ABN1PW97_9ACTN</name>
<sequence length="147" mass="16373">MSEVHDSPTGWVARHIREYVESGGERGHRKWGVNTLLLTVRGRVSGKLRRTALIYGADGPGRYVVVGSNGGLAAHPAWYLNLLADPQADVQVGQDGFPARAAEADGADRERLWQMMTRLWPQYDVYQTKLPDRRIPVIVLERTGTPP</sequence>
<protein>
    <submittedName>
        <fullName evidence="3">Nitroreductase family deazaflavin-dependent oxidoreductase</fullName>
    </submittedName>
</protein>
<dbReference type="PANTHER" id="PTHR39428:SF1">
    <property type="entry name" value="F420H(2)-DEPENDENT QUINONE REDUCTASE RV1261C"/>
    <property type="match status" value="1"/>
</dbReference>
<organism evidence="3 4">
    <name type="scientific">Nonomuraea longicatena</name>
    <dbReference type="NCBI Taxonomy" id="83682"/>
    <lineage>
        <taxon>Bacteria</taxon>
        <taxon>Bacillati</taxon>
        <taxon>Actinomycetota</taxon>
        <taxon>Actinomycetes</taxon>
        <taxon>Streptosporangiales</taxon>
        <taxon>Streptosporangiaceae</taxon>
        <taxon>Nonomuraea</taxon>
    </lineage>
</organism>
<dbReference type="PANTHER" id="PTHR39428">
    <property type="entry name" value="F420H(2)-DEPENDENT QUINONE REDUCTASE RV1261C"/>
    <property type="match status" value="1"/>
</dbReference>
<evidence type="ECO:0000256" key="1">
    <source>
        <dbReference type="ARBA" id="ARBA00008710"/>
    </source>
</evidence>
<dbReference type="RefSeq" id="WP_343951524.1">
    <property type="nucleotide sequence ID" value="NZ_BAAAHQ010000021.1"/>
</dbReference>
<reference evidence="3 4" key="1">
    <citation type="journal article" date="2019" name="Int. J. Syst. Evol. Microbiol.">
        <title>The Global Catalogue of Microorganisms (GCM) 10K type strain sequencing project: providing services to taxonomists for standard genome sequencing and annotation.</title>
        <authorList>
            <consortium name="The Broad Institute Genomics Platform"/>
            <consortium name="The Broad Institute Genome Sequencing Center for Infectious Disease"/>
            <person name="Wu L."/>
            <person name="Ma J."/>
        </authorList>
    </citation>
    <scope>NUCLEOTIDE SEQUENCE [LARGE SCALE GENOMIC DNA]</scope>
    <source>
        <strain evidence="3 4">JCM 11136</strain>
    </source>
</reference>
<gene>
    <name evidence="3" type="ORF">GCM10009560_40970</name>
</gene>
<dbReference type="InterPro" id="IPR012349">
    <property type="entry name" value="Split_barrel_FMN-bd"/>
</dbReference>
<dbReference type="Pfam" id="PF04075">
    <property type="entry name" value="F420H2_quin_red"/>
    <property type="match status" value="1"/>
</dbReference>
<evidence type="ECO:0000313" key="4">
    <source>
        <dbReference type="Proteomes" id="UP001501578"/>
    </source>
</evidence>
<proteinExistence type="inferred from homology"/>
<dbReference type="Gene3D" id="2.30.110.10">
    <property type="entry name" value="Electron Transport, Fmn-binding Protein, Chain A"/>
    <property type="match status" value="1"/>
</dbReference>
<dbReference type="EMBL" id="BAAAHQ010000021">
    <property type="protein sequence ID" value="GAA0934146.1"/>
    <property type="molecule type" value="Genomic_DNA"/>
</dbReference>
<comment type="catalytic activity">
    <reaction evidence="2">
        <text>oxidized coenzyme F420-(gamma-L-Glu)(n) + a quinol + H(+) = reduced coenzyme F420-(gamma-L-Glu)(n) + a quinone</text>
        <dbReference type="Rhea" id="RHEA:39663"/>
        <dbReference type="Rhea" id="RHEA-COMP:12939"/>
        <dbReference type="Rhea" id="RHEA-COMP:14378"/>
        <dbReference type="ChEBI" id="CHEBI:15378"/>
        <dbReference type="ChEBI" id="CHEBI:24646"/>
        <dbReference type="ChEBI" id="CHEBI:132124"/>
        <dbReference type="ChEBI" id="CHEBI:133980"/>
        <dbReference type="ChEBI" id="CHEBI:139511"/>
    </reaction>
</comment>
<dbReference type="Proteomes" id="UP001501578">
    <property type="component" value="Unassembled WGS sequence"/>
</dbReference>
<evidence type="ECO:0000256" key="2">
    <source>
        <dbReference type="ARBA" id="ARBA00049106"/>
    </source>
</evidence>
<comment type="caution">
    <text evidence="3">The sequence shown here is derived from an EMBL/GenBank/DDBJ whole genome shotgun (WGS) entry which is preliminary data.</text>
</comment>